<name>A0ABS8SPZ2_DATST</name>
<comment type="caution">
    <text evidence="2">The sequence shown here is derived from an EMBL/GenBank/DDBJ whole genome shotgun (WGS) entry which is preliminary data.</text>
</comment>
<proteinExistence type="predicted"/>
<evidence type="ECO:0000313" key="2">
    <source>
        <dbReference type="EMBL" id="MCD7460547.1"/>
    </source>
</evidence>
<keyword evidence="3" id="KW-1185">Reference proteome</keyword>
<feature type="compositionally biased region" description="Polar residues" evidence="1">
    <location>
        <begin position="119"/>
        <end position="128"/>
    </location>
</feature>
<protein>
    <submittedName>
        <fullName evidence="2">Uncharacterized protein</fullName>
    </submittedName>
</protein>
<accession>A0ABS8SPZ2</accession>
<dbReference type="Proteomes" id="UP000823775">
    <property type="component" value="Unassembled WGS sequence"/>
</dbReference>
<evidence type="ECO:0000313" key="3">
    <source>
        <dbReference type="Proteomes" id="UP000823775"/>
    </source>
</evidence>
<feature type="compositionally biased region" description="Basic and acidic residues" evidence="1">
    <location>
        <begin position="105"/>
        <end position="118"/>
    </location>
</feature>
<dbReference type="EMBL" id="JACEIK010000659">
    <property type="protein sequence ID" value="MCD7460547.1"/>
    <property type="molecule type" value="Genomic_DNA"/>
</dbReference>
<evidence type="ECO:0000256" key="1">
    <source>
        <dbReference type="SAM" id="MobiDB-lite"/>
    </source>
</evidence>
<feature type="compositionally biased region" description="Acidic residues" evidence="1">
    <location>
        <begin position="80"/>
        <end position="92"/>
    </location>
</feature>
<gene>
    <name evidence="2" type="ORF">HAX54_043760</name>
</gene>
<sequence length="128" mass="14516">MTNLIEKTLTGESIQLNALSNNSQITLDKLGMTNLFEKTLTGTTYRRISNNNLSENRDATDILEIEQLCDESFSEIIKEEEEEEVIEEDENAIETVTDANKLRRVHEAEQGQKEHDDGQNGNQESEQG</sequence>
<reference evidence="2 3" key="1">
    <citation type="journal article" date="2021" name="BMC Genomics">
        <title>Datura genome reveals duplications of psychoactive alkaloid biosynthetic genes and high mutation rate following tissue culture.</title>
        <authorList>
            <person name="Rajewski A."/>
            <person name="Carter-House D."/>
            <person name="Stajich J."/>
            <person name="Litt A."/>
        </authorList>
    </citation>
    <scope>NUCLEOTIDE SEQUENCE [LARGE SCALE GENOMIC DNA]</scope>
    <source>
        <strain evidence="2">AR-01</strain>
    </source>
</reference>
<feature type="region of interest" description="Disordered" evidence="1">
    <location>
        <begin position="80"/>
        <end position="128"/>
    </location>
</feature>
<organism evidence="2 3">
    <name type="scientific">Datura stramonium</name>
    <name type="common">Jimsonweed</name>
    <name type="synonym">Common thornapple</name>
    <dbReference type="NCBI Taxonomy" id="4076"/>
    <lineage>
        <taxon>Eukaryota</taxon>
        <taxon>Viridiplantae</taxon>
        <taxon>Streptophyta</taxon>
        <taxon>Embryophyta</taxon>
        <taxon>Tracheophyta</taxon>
        <taxon>Spermatophyta</taxon>
        <taxon>Magnoliopsida</taxon>
        <taxon>eudicotyledons</taxon>
        <taxon>Gunneridae</taxon>
        <taxon>Pentapetalae</taxon>
        <taxon>asterids</taxon>
        <taxon>lamiids</taxon>
        <taxon>Solanales</taxon>
        <taxon>Solanaceae</taxon>
        <taxon>Solanoideae</taxon>
        <taxon>Datureae</taxon>
        <taxon>Datura</taxon>
    </lineage>
</organism>